<proteinExistence type="predicted"/>
<gene>
    <name evidence="1" type="ORF">FRX48_04564</name>
</gene>
<protein>
    <submittedName>
        <fullName evidence="1">Uncharacterized protein</fullName>
    </submittedName>
</protein>
<accession>A0A5M8PP58</accession>
<dbReference type="EMBL" id="VXIT01000007">
    <property type="protein sequence ID" value="KAA6411284.1"/>
    <property type="molecule type" value="Genomic_DNA"/>
</dbReference>
<evidence type="ECO:0000313" key="2">
    <source>
        <dbReference type="Proteomes" id="UP000324767"/>
    </source>
</evidence>
<dbReference type="Proteomes" id="UP000324767">
    <property type="component" value="Unassembled WGS sequence"/>
</dbReference>
<organism evidence="1 2">
    <name type="scientific">Lasallia pustulata</name>
    <dbReference type="NCBI Taxonomy" id="136370"/>
    <lineage>
        <taxon>Eukaryota</taxon>
        <taxon>Fungi</taxon>
        <taxon>Dikarya</taxon>
        <taxon>Ascomycota</taxon>
        <taxon>Pezizomycotina</taxon>
        <taxon>Lecanoromycetes</taxon>
        <taxon>OSLEUM clade</taxon>
        <taxon>Umbilicariomycetidae</taxon>
        <taxon>Umbilicariales</taxon>
        <taxon>Umbilicariaceae</taxon>
        <taxon>Lasallia</taxon>
    </lineage>
</organism>
<dbReference type="AlphaFoldDB" id="A0A5M8PP58"/>
<evidence type="ECO:0000313" key="1">
    <source>
        <dbReference type="EMBL" id="KAA6411284.1"/>
    </source>
</evidence>
<sequence length="549" mass="61746">MRSESDNLAAAALAIALVALLATIGQLLQQYFATADGYRRCQSSVMGPWARRTRLKWRWREFRFETLFTTPTIGIGEFPDFVNETRCFLTGTSSSFALSMIPESDAELVDAGGELASWVPFLYAAHRYHYVAMQRDGIKTSSQILEAPPDLVVHQSQRGRRLKLPYVTFDERSWDFVSPETVKPYSRISVHAVAVMARRVGMLWSTFDPINGIMRAEGNGYYITSTTLRSIGTLLHFSWHKASLGPTKEKEEEDSEPLIPNQFADSMGFGILPCIFYLGSPSLRVGTEADVVEAITAISNSRLTGPELRGFVQSYSSRTWIPGFSDLIPLAAPLIEEQFHLPVLGVPAPSRWSFGPTTWPRALAAFHGCLKAKVKLQGSVAMSRQLLWVLEASDPALESPEIGPQASTRADLLAGYLAKCYETWQKTSSYFFDLTLDIRYLNRSNFYRNLLYSHVTQIIIHYEETRYEHIISEGSVSDTADSVFPIYFQCLPYIIEDMKARGIDEPDVVADAWLTLLLRAWCWNQLHHLNPGKTVPSQYHNSALPVFIA</sequence>
<dbReference type="OrthoDB" id="5227693at2759"/>
<reference evidence="1 2" key="1">
    <citation type="submission" date="2019-09" db="EMBL/GenBank/DDBJ databases">
        <title>The hologenome of the rock-dwelling lichen Lasallia pustulata.</title>
        <authorList>
            <person name="Greshake Tzovaras B."/>
            <person name="Segers F."/>
            <person name="Bicker A."/>
            <person name="Dal Grande F."/>
            <person name="Otte J."/>
            <person name="Hankeln T."/>
            <person name="Schmitt I."/>
            <person name="Ebersberger I."/>
        </authorList>
    </citation>
    <scope>NUCLEOTIDE SEQUENCE [LARGE SCALE GENOMIC DNA]</scope>
    <source>
        <strain evidence="1">A1-1</strain>
    </source>
</reference>
<comment type="caution">
    <text evidence="1">The sequence shown here is derived from an EMBL/GenBank/DDBJ whole genome shotgun (WGS) entry which is preliminary data.</text>
</comment>
<name>A0A5M8PP58_9LECA</name>